<dbReference type="PANTHER" id="PTHR47972:SF16">
    <property type="entry name" value="KINESIN-LIKE PROTEIN"/>
    <property type="match status" value="1"/>
</dbReference>
<keyword evidence="9" id="KW-1185">Reference proteome</keyword>
<dbReference type="Gene3D" id="3.40.850.10">
    <property type="entry name" value="Kinesin motor domain"/>
    <property type="match status" value="1"/>
</dbReference>
<keyword evidence="4" id="KW-0963">Cytoplasm</keyword>
<evidence type="ECO:0000259" key="8">
    <source>
        <dbReference type="PROSITE" id="PS50067"/>
    </source>
</evidence>
<keyword evidence="6" id="KW-0175">Coiled coil</keyword>
<protein>
    <submittedName>
        <fullName evidence="10">Myosin-2 heavy chain</fullName>
    </submittedName>
</protein>
<dbReference type="CDD" id="cd01366">
    <property type="entry name" value="KISc_C_terminal"/>
    <property type="match status" value="1"/>
</dbReference>
<keyword evidence="2 5" id="KW-0547">Nucleotide-binding</keyword>
<evidence type="ECO:0000256" key="5">
    <source>
        <dbReference type="PROSITE-ProRule" id="PRU00283"/>
    </source>
</evidence>
<feature type="binding site" evidence="5">
    <location>
        <begin position="1037"/>
        <end position="1044"/>
    </location>
    <ligand>
        <name>ATP</name>
        <dbReference type="ChEBI" id="CHEBI:30616"/>
    </ligand>
</feature>
<feature type="compositionally biased region" description="Polar residues" evidence="7">
    <location>
        <begin position="178"/>
        <end position="189"/>
    </location>
</feature>
<feature type="compositionally biased region" description="Basic residues" evidence="7">
    <location>
        <begin position="1"/>
        <end position="12"/>
    </location>
</feature>
<evidence type="ECO:0000256" key="7">
    <source>
        <dbReference type="SAM" id="MobiDB-lite"/>
    </source>
</evidence>
<dbReference type="PRINTS" id="PR00380">
    <property type="entry name" value="KINESINHEAVY"/>
</dbReference>
<evidence type="ECO:0000256" key="1">
    <source>
        <dbReference type="ARBA" id="ARBA00004245"/>
    </source>
</evidence>
<keyword evidence="3 5" id="KW-0067">ATP-binding</keyword>
<dbReference type="SMART" id="SM00129">
    <property type="entry name" value="KISc"/>
    <property type="match status" value="1"/>
</dbReference>
<dbReference type="GeneID" id="101857690"/>
<feature type="region of interest" description="Disordered" evidence="7">
    <location>
        <begin position="1"/>
        <end position="189"/>
    </location>
</feature>
<dbReference type="PROSITE" id="PS50067">
    <property type="entry name" value="KINESIN_MOTOR_2"/>
    <property type="match status" value="1"/>
</dbReference>
<sequence>MATKDKIKKKKGNPPVAKASDKSEDQDDKSETGSVGKRTLIEVAEKPVNDEEGQKVEESPENVAEENKKDSGREKVRSETPSPPPFEEKSSNKTLDSVASPKYGKRRRSPVPFTQNKVEPIASGSKDMSNPGSLVSLQSAASVKEAWTDNEEDKKRPGSSSSRRSLLSNKVDKKSQSRKPSSTDVTSIRPTTAEQNAYIPYLYARNCIVQITDDMKAMKHNHIRIVHDIEAHYRSLEGESQTQFMAFVVQYREKFSGKMNTFRNTLEQFRQETQAKELKWNEEVASLNEKNTKLLQEKNEALFMSKEEVEKIDAEKVALAAQVTALAGGVGAAEYAKLQTENKELREEISKLQASPGSKESTVHVETEKAVPVLGAVPVPVGGRSSEEDDEARRQWTEQILRLQEDVTELKLENAKLAAINESLQQQVQQSSQLTERYAALENQYKALALVALEAPDSKMKEQLSKTSEDENMMKEEQQRLQSEISAWEAKFEKKNGREPTEDDKPDSVKELYIQHQEASTMVTSLEQQKETLTKLNSGVVPPAPESVTTGAEVAQPEVMTVEVKVPDPEVVTALEASQQEVSDLRSQLAELSALGGAAAVGAAASDDVVDKSEMDAANAALLQERAAHDNTKAELENVQKQLDTLNETLITEKAQVEAKMEEYKRILEAKVAAREEEISSLKQRKEELEEERLKDVPLDTAKEIKNLQNKISVLENEKSSVSVAQAGVQAQLSELTAKLRVSEEALDAQKAKQSQLEERLKVARKEKDEAVRDLTKLLSRKEPGRVTRQKSQVGEGPQGRGDVAGLKRENQELNAKIRQLEREAIVGGAAIVGGSASDKNVQKRHEKILKELEKRYDMERAKNSKLNENLKIKEDEASSLQKDLNKADVQVAKLSAELAALGIAAKEGVQAAGKVKALESENKKLLDENKTLTENFNSERVLRKKYYNMVEDMKGKIRVYCRARPLSSTESGRGNVSVLKSADEYTLSVASQRGLKEFQYDHVFMEDSSQESVFEDTNNLIQSAVDGYNVCIFAYGQTGSGKTFTMIGDSSKKFPGIAPRAFERIFELAEENKSKFSMSVTVYMMELYNDKLIDLFAKAGTSDDERMEIKKDKKGLVFVHGAIVKPASDAKELNTLFEQGSVNRHTASTKMNAESSRSHLILSIVLESTNKTTGTVMKGKLSLVDLAGSERVGKTGATAEQLKEAMSINKSLSALGDVISALSSEQSFIPYRNNKLTMLMQDSLGGNAKTLMFVNISPADYNVDETVISLTYASRVKLITNDASKNADNKEIARLKAVISKLKRGEAVAGEEEEEEA</sequence>
<feature type="compositionally biased region" description="Low complexity" evidence="7">
    <location>
        <begin position="159"/>
        <end position="168"/>
    </location>
</feature>
<comment type="subcellular location">
    <subcellularLocation>
        <location evidence="1">Cytoplasm</location>
        <location evidence="1">Cytoskeleton</location>
    </subcellularLocation>
</comment>
<evidence type="ECO:0000256" key="2">
    <source>
        <dbReference type="ARBA" id="ARBA00022741"/>
    </source>
</evidence>
<dbReference type="InterPro" id="IPR027640">
    <property type="entry name" value="Kinesin-like_fam"/>
</dbReference>
<feature type="compositionally biased region" description="Polar residues" evidence="7">
    <location>
        <begin position="126"/>
        <end position="141"/>
    </location>
</feature>
<dbReference type="InterPro" id="IPR001752">
    <property type="entry name" value="Kinesin_motor_dom"/>
</dbReference>
<reference evidence="10" key="1">
    <citation type="submission" date="2025-08" db="UniProtKB">
        <authorList>
            <consortium name="RefSeq"/>
        </authorList>
    </citation>
    <scope>IDENTIFICATION</scope>
</reference>
<feature type="compositionally biased region" description="Basic and acidic residues" evidence="7">
    <location>
        <begin position="39"/>
        <end position="58"/>
    </location>
</feature>
<comment type="similarity">
    <text evidence="5">Belongs to the TRAFAC class myosin-kinesin ATPase superfamily. Kinesin family.</text>
</comment>
<dbReference type="InterPro" id="IPR019821">
    <property type="entry name" value="Kinesin_motor_CS"/>
</dbReference>
<evidence type="ECO:0000256" key="4">
    <source>
        <dbReference type="ARBA" id="ARBA00023212"/>
    </source>
</evidence>
<feature type="domain" description="Kinesin motor" evidence="8">
    <location>
        <begin position="957"/>
        <end position="1280"/>
    </location>
</feature>
<evidence type="ECO:0000256" key="6">
    <source>
        <dbReference type="SAM" id="Coils"/>
    </source>
</evidence>
<dbReference type="PANTHER" id="PTHR47972">
    <property type="entry name" value="KINESIN-LIKE PROTEIN KLP-3"/>
    <property type="match status" value="1"/>
</dbReference>
<dbReference type="InterPro" id="IPR036961">
    <property type="entry name" value="Kinesin_motor_dom_sf"/>
</dbReference>
<dbReference type="Proteomes" id="UP000694888">
    <property type="component" value="Unplaced"/>
</dbReference>
<evidence type="ECO:0000313" key="10">
    <source>
        <dbReference type="RefSeq" id="XP_005111503.1"/>
    </source>
</evidence>
<feature type="coiled-coil region" evidence="6">
    <location>
        <begin position="393"/>
        <end position="444"/>
    </location>
</feature>
<feature type="compositionally biased region" description="Basic and acidic residues" evidence="7">
    <location>
        <begin position="65"/>
        <end position="78"/>
    </location>
</feature>
<dbReference type="PROSITE" id="PS00411">
    <property type="entry name" value="KINESIN_MOTOR_1"/>
    <property type="match status" value="1"/>
</dbReference>
<feature type="region of interest" description="Disordered" evidence="7">
    <location>
        <begin position="780"/>
        <end position="808"/>
    </location>
</feature>
<organism evidence="9 10">
    <name type="scientific">Aplysia californica</name>
    <name type="common">California sea hare</name>
    <dbReference type="NCBI Taxonomy" id="6500"/>
    <lineage>
        <taxon>Eukaryota</taxon>
        <taxon>Metazoa</taxon>
        <taxon>Spiralia</taxon>
        <taxon>Lophotrochozoa</taxon>
        <taxon>Mollusca</taxon>
        <taxon>Gastropoda</taxon>
        <taxon>Heterobranchia</taxon>
        <taxon>Euthyneura</taxon>
        <taxon>Tectipleura</taxon>
        <taxon>Aplysiida</taxon>
        <taxon>Aplysioidea</taxon>
        <taxon>Aplysiidae</taxon>
        <taxon>Aplysia</taxon>
    </lineage>
</organism>
<accession>A0ABM0K8Q8</accession>
<evidence type="ECO:0000256" key="3">
    <source>
        <dbReference type="ARBA" id="ARBA00022840"/>
    </source>
</evidence>
<dbReference type="RefSeq" id="XP_005111503.1">
    <property type="nucleotide sequence ID" value="XM_005111446.2"/>
</dbReference>
<evidence type="ECO:0000313" key="9">
    <source>
        <dbReference type="Proteomes" id="UP000694888"/>
    </source>
</evidence>
<dbReference type="Pfam" id="PF00225">
    <property type="entry name" value="Kinesin"/>
    <property type="match status" value="1"/>
</dbReference>
<keyword evidence="5" id="KW-0505">Motor protein</keyword>
<gene>
    <name evidence="10" type="primary">LOC101857690</name>
</gene>
<keyword evidence="4" id="KW-0206">Cytoskeleton</keyword>
<name>A0ABM0K8Q8_APLCA</name>
<proteinExistence type="inferred from homology"/>
<dbReference type="InterPro" id="IPR027417">
    <property type="entry name" value="P-loop_NTPase"/>
</dbReference>
<dbReference type="Gene3D" id="1.10.10.1460">
    <property type="match status" value="1"/>
</dbReference>
<dbReference type="SUPFAM" id="SSF52540">
    <property type="entry name" value="P-loop containing nucleoside triphosphate hydrolases"/>
    <property type="match status" value="1"/>
</dbReference>